<comment type="caution">
    <text evidence="1">The sequence shown here is derived from an EMBL/GenBank/DDBJ whole genome shotgun (WGS) entry which is preliminary data.</text>
</comment>
<proteinExistence type="predicted"/>
<evidence type="ECO:0000313" key="1">
    <source>
        <dbReference type="EMBL" id="GME89720.1"/>
    </source>
</evidence>
<dbReference type="EMBL" id="BSXV01000579">
    <property type="protein sequence ID" value="GME89720.1"/>
    <property type="molecule type" value="Genomic_DNA"/>
</dbReference>
<reference evidence="1" key="1">
    <citation type="submission" date="2023-04" db="EMBL/GenBank/DDBJ databases">
        <title>Candida boidinii NBRC 1967.</title>
        <authorList>
            <person name="Ichikawa N."/>
            <person name="Sato H."/>
            <person name="Tonouchi N."/>
        </authorList>
    </citation>
    <scope>NUCLEOTIDE SEQUENCE</scope>
    <source>
        <strain evidence="1">NBRC 1967</strain>
    </source>
</reference>
<accession>A0ACB5TJW0</accession>
<organism evidence="1 2">
    <name type="scientific">Candida boidinii</name>
    <name type="common">Yeast</name>
    <dbReference type="NCBI Taxonomy" id="5477"/>
    <lineage>
        <taxon>Eukaryota</taxon>
        <taxon>Fungi</taxon>
        <taxon>Dikarya</taxon>
        <taxon>Ascomycota</taxon>
        <taxon>Saccharomycotina</taxon>
        <taxon>Pichiomycetes</taxon>
        <taxon>Pichiales</taxon>
        <taxon>Pichiaceae</taxon>
        <taxon>Ogataea</taxon>
        <taxon>Ogataea/Candida clade</taxon>
    </lineage>
</organism>
<dbReference type="Proteomes" id="UP001165101">
    <property type="component" value="Unassembled WGS sequence"/>
</dbReference>
<protein>
    <submittedName>
        <fullName evidence="1">Unnamed protein product</fullName>
    </submittedName>
</protein>
<evidence type="ECO:0000313" key="2">
    <source>
        <dbReference type="Proteomes" id="UP001165101"/>
    </source>
</evidence>
<sequence>MTSVIVHPLALLNISDYLKRLESIGDKADNNNKILIGGILGKFNKKFKKYSIFITFEIKNFKDLNYNLKLYKQIYPNLKFIGVYEYNSDDEIASDREYINHMNNNISDNEYSIDNKDMIILKLKDLINNFKVIYMNDNDNDNGDIKSVFIKVIKIENLVINTINQVKDEYEYENKEINNTKILNNFKESVIKLNYKINLIINFLLSLSEFNYNYKINLIIKSINKIIIDLKLINYKYKSDNNYDNNNDKRIIEYLILNQSIILNNYYKLDKLLSIEKEIESI</sequence>
<keyword evidence="2" id="KW-1185">Reference proteome</keyword>
<name>A0ACB5TJW0_CANBO</name>
<gene>
    <name evidence="1" type="ORF">Cboi01_000152600</name>
</gene>